<comment type="caution">
    <text evidence="1">The sequence shown here is derived from an EMBL/GenBank/DDBJ whole genome shotgun (WGS) entry which is preliminary data.</text>
</comment>
<reference evidence="1 2" key="1">
    <citation type="submission" date="2018-08" db="EMBL/GenBank/DDBJ databases">
        <title>A genome reference for cultivated species of the human gut microbiota.</title>
        <authorList>
            <person name="Zou Y."/>
            <person name="Xue W."/>
            <person name="Luo G."/>
        </authorList>
    </citation>
    <scope>NUCLEOTIDE SEQUENCE [LARGE SCALE GENOMIC DNA]</scope>
    <source>
        <strain evidence="1 2">AM22-9LB</strain>
    </source>
</reference>
<sequence>MKIEKRMVVKMFIKNPLSIKRKTINVNDDTRKYLGDMGYMPVAKDGDLWVFISNKDILSLLDKYHKGGE</sequence>
<dbReference type="Proteomes" id="UP000284220">
    <property type="component" value="Unassembled WGS sequence"/>
</dbReference>
<dbReference type="AlphaFoldDB" id="A0A414SK23"/>
<evidence type="ECO:0000313" key="1">
    <source>
        <dbReference type="EMBL" id="RHG19935.1"/>
    </source>
</evidence>
<evidence type="ECO:0000313" key="2">
    <source>
        <dbReference type="Proteomes" id="UP000284220"/>
    </source>
</evidence>
<dbReference type="EMBL" id="QRHZ01000001">
    <property type="protein sequence ID" value="RHG19935.1"/>
    <property type="molecule type" value="Genomic_DNA"/>
</dbReference>
<proteinExistence type="predicted"/>
<gene>
    <name evidence="1" type="ORF">DW272_01635</name>
</gene>
<protein>
    <submittedName>
        <fullName evidence="1">Uncharacterized protein</fullName>
    </submittedName>
</protein>
<accession>A0A414SK23</accession>
<name>A0A414SK23_9FIRM</name>
<organism evidence="1 2">
    <name type="scientific">Blautia obeum</name>
    <dbReference type="NCBI Taxonomy" id="40520"/>
    <lineage>
        <taxon>Bacteria</taxon>
        <taxon>Bacillati</taxon>
        <taxon>Bacillota</taxon>
        <taxon>Clostridia</taxon>
        <taxon>Lachnospirales</taxon>
        <taxon>Lachnospiraceae</taxon>
        <taxon>Blautia</taxon>
    </lineage>
</organism>